<dbReference type="InterPro" id="IPR056312">
    <property type="entry name" value="Xre-MbcA-ParS_M"/>
</dbReference>
<evidence type="ECO:0000313" key="3">
    <source>
        <dbReference type="Proteomes" id="UP000028701"/>
    </source>
</evidence>
<proteinExistence type="predicted"/>
<dbReference type="EMBL" id="BBJU01000024">
    <property type="protein sequence ID" value="GAK72147.1"/>
    <property type="molecule type" value="Genomic_DNA"/>
</dbReference>
<evidence type="ECO:0000259" key="1">
    <source>
        <dbReference type="Pfam" id="PF23125"/>
    </source>
</evidence>
<name>A0A081CZQ1_9HYPH</name>
<evidence type="ECO:0000313" key="2">
    <source>
        <dbReference type="EMBL" id="GAK72147.1"/>
    </source>
</evidence>
<organism evidence="2 3">
    <name type="scientific">Agrobacterium rubi TR3 = NBRC 13261</name>
    <dbReference type="NCBI Taxonomy" id="1368415"/>
    <lineage>
        <taxon>Bacteria</taxon>
        <taxon>Pseudomonadati</taxon>
        <taxon>Pseudomonadota</taxon>
        <taxon>Alphaproteobacteria</taxon>
        <taxon>Hyphomicrobiales</taxon>
        <taxon>Rhizobiaceae</taxon>
        <taxon>Rhizobium/Agrobacterium group</taxon>
        <taxon>Agrobacterium</taxon>
    </lineage>
</organism>
<gene>
    <name evidence="2" type="ORF">RRU01S_24_00240</name>
</gene>
<dbReference type="AlphaFoldDB" id="A0A081CZQ1"/>
<dbReference type="eggNOG" id="ENOG5031JWC">
    <property type="taxonomic scope" value="Bacteria"/>
</dbReference>
<dbReference type="OrthoDB" id="7594527at2"/>
<sequence>MVAVTRKTQMGAKLEVNPAAVADVLKVLARHNPGLSKPALAATGRVMAVVSAVAARLSVEQQRRIADDETELAHIVEAAVAELAAKPGHVLAEVSVEKPVEVSRGGGLGQSVDIEEGRRRLDEFATPTRIEDWAGPVAGPGDIEKKFGTKRSTLHDWHKRGAVVGLLRGERKHVFPLAQFVDGRPVEGMPQVTKIIRNPRVAWQWLIQPKPSIGGTPLDNLKMGNLDEVLDAAERDFG</sequence>
<dbReference type="RefSeq" id="WP_045023415.1">
    <property type="nucleotide sequence ID" value="NZ_BBJU01000024.1"/>
</dbReference>
<protein>
    <recommendedName>
        <fullName evidence="1">Antitoxin Xre/MbcA/ParS-like middle domain-containing protein</fullName>
    </recommendedName>
</protein>
<feature type="domain" description="Antitoxin Xre/MbcA/ParS-like middle" evidence="1">
    <location>
        <begin position="137"/>
        <end position="186"/>
    </location>
</feature>
<comment type="caution">
    <text evidence="2">The sequence shown here is derived from an EMBL/GenBank/DDBJ whole genome shotgun (WGS) entry which is preliminary data.</text>
</comment>
<reference evidence="2 3" key="1">
    <citation type="submission" date="2014-08" db="EMBL/GenBank/DDBJ databases">
        <title>Whole genome shotgun sequence of Rhizobium rubi NBRC 13261.</title>
        <authorList>
            <person name="Katano-Makiyama Y."/>
            <person name="Hosoyama A."/>
            <person name="Hashimoto M."/>
            <person name="Hosoyama Y."/>
            <person name="Noguchi M."/>
            <person name="Tsuchikane K."/>
            <person name="Uohara A."/>
            <person name="Ohji S."/>
            <person name="Ichikawa N."/>
            <person name="Kimura A."/>
            <person name="Yamazoe A."/>
            <person name="Fujita N."/>
        </authorList>
    </citation>
    <scope>NUCLEOTIDE SEQUENCE [LARGE SCALE GENOMIC DNA]</scope>
    <source>
        <strain evidence="2 3">NBRC 13261</strain>
    </source>
</reference>
<dbReference type="Proteomes" id="UP000028701">
    <property type="component" value="Unassembled WGS sequence"/>
</dbReference>
<accession>A0A081CZQ1</accession>
<dbReference type="Pfam" id="PF23125">
    <property type="entry name" value="Xre-MbcA-ParS_M"/>
    <property type="match status" value="1"/>
</dbReference>